<dbReference type="PROSITE" id="PS00211">
    <property type="entry name" value="ABC_TRANSPORTER_1"/>
    <property type="match status" value="1"/>
</dbReference>
<keyword evidence="2" id="KW-0813">Transport</keyword>
<proteinExistence type="inferred from homology"/>
<evidence type="ECO:0000256" key="1">
    <source>
        <dbReference type="ARBA" id="ARBA00005417"/>
    </source>
</evidence>
<dbReference type="Pfam" id="PF00005">
    <property type="entry name" value="ABC_tran"/>
    <property type="match status" value="1"/>
</dbReference>
<keyword evidence="3" id="KW-0547">Nucleotide-binding</keyword>
<dbReference type="EMBL" id="JBHTAI010000004">
    <property type="protein sequence ID" value="MFC7148397.1"/>
    <property type="molecule type" value="Genomic_DNA"/>
</dbReference>
<comment type="similarity">
    <text evidence="1">Belongs to the ABC transporter superfamily.</text>
</comment>
<keyword evidence="7" id="KW-1185">Reference proteome</keyword>
<keyword evidence="4 6" id="KW-0067">ATP-binding</keyword>
<dbReference type="PANTHER" id="PTHR43335">
    <property type="entry name" value="ABC TRANSPORTER, ATP-BINDING PROTEIN"/>
    <property type="match status" value="1"/>
</dbReference>
<accession>A0ABW2F860</accession>
<dbReference type="InterPro" id="IPR017871">
    <property type="entry name" value="ABC_transporter-like_CS"/>
</dbReference>
<gene>
    <name evidence="6" type="ORF">ACFQMJ_07665</name>
</gene>
<organism evidence="6 7">
    <name type="scientific">Cohnella cellulosilytica</name>
    <dbReference type="NCBI Taxonomy" id="986710"/>
    <lineage>
        <taxon>Bacteria</taxon>
        <taxon>Bacillati</taxon>
        <taxon>Bacillota</taxon>
        <taxon>Bacilli</taxon>
        <taxon>Bacillales</taxon>
        <taxon>Paenibacillaceae</taxon>
        <taxon>Cohnella</taxon>
    </lineage>
</organism>
<sequence>MKDVIRTERLSKRFGQARIPAVDEVSLSVGKGEIYGFLGLNGAGKTTTIRMLLGMIGPDSGAAYLLGKKVSAGRTDVWAKVGYMVETPYSYPELTVRENLELVRRLRRIENVRSIDAILAKLQLVPYRDRKAKNLSLGNAQRLGLAKALIHEPEILILDEPTNGLDPAGIVEVRELLRELAARHGVTIFLSSHLLGEVAKLATRIGIVHRGQLLKEMDVGELQRNLKKSLLVNARDTEAARIKLKGAGYRVERGDDGAMRLTDDGAIARPDNVAKLLVQANLPPTLLKVQEEELEAYFLRTIGMEGGGEPS</sequence>
<dbReference type="RefSeq" id="WP_378045291.1">
    <property type="nucleotide sequence ID" value="NZ_JBHMDN010000007.1"/>
</dbReference>
<evidence type="ECO:0000259" key="5">
    <source>
        <dbReference type="PROSITE" id="PS50893"/>
    </source>
</evidence>
<dbReference type="PROSITE" id="PS50893">
    <property type="entry name" value="ABC_TRANSPORTER_2"/>
    <property type="match status" value="1"/>
</dbReference>
<protein>
    <submittedName>
        <fullName evidence="6">ABC transporter ATP-binding protein</fullName>
    </submittedName>
</protein>
<dbReference type="InterPro" id="IPR027417">
    <property type="entry name" value="P-loop_NTPase"/>
</dbReference>
<dbReference type="SUPFAM" id="SSF52540">
    <property type="entry name" value="P-loop containing nucleoside triphosphate hydrolases"/>
    <property type="match status" value="1"/>
</dbReference>
<evidence type="ECO:0000313" key="6">
    <source>
        <dbReference type="EMBL" id="MFC7148397.1"/>
    </source>
</evidence>
<evidence type="ECO:0000256" key="3">
    <source>
        <dbReference type="ARBA" id="ARBA00022741"/>
    </source>
</evidence>
<dbReference type="SMART" id="SM00382">
    <property type="entry name" value="AAA"/>
    <property type="match status" value="1"/>
</dbReference>
<dbReference type="InterPro" id="IPR003439">
    <property type="entry name" value="ABC_transporter-like_ATP-bd"/>
</dbReference>
<dbReference type="Proteomes" id="UP001596378">
    <property type="component" value="Unassembled WGS sequence"/>
</dbReference>
<evidence type="ECO:0000256" key="4">
    <source>
        <dbReference type="ARBA" id="ARBA00022840"/>
    </source>
</evidence>
<evidence type="ECO:0000313" key="7">
    <source>
        <dbReference type="Proteomes" id="UP001596378"/>
    </source>
</evidence>
<feature type="domain" description="ABC transporter" evidence="5">
    <location>
        <begin position="5"/>
        <end position="235"/>
    </location>
</feature>
<dbReference type="InterPro" id="IPR003593">
    <property type="entry name" value="AAA+_ATPase"/>
</dbReference>
<dbReference type="Gene3D" id="3.40.50.300">
    <property type="entry name" value="P-loop containing nucleotide triphosphate hydrolases"/>
    <property type="match status" value="1"/>
</dbReference>
<dbReference type="PANTHER" id="PTHR43335:SF4">
    <property type="entry name" value="ABC TRANSPORTER, ATP-BINDING PROTEIN"/>
    <property type="match status" value="1"/>
</dbReference>
<dbReference type="GO" id="GO:0005524">
    <property type="term" value="F:ATP binding"/>
    <property type="evidence" value="ECO:0007669"/>
    <property type="project" value="UniProtKB-KW"/>
</dbReference>
<name>A0ABW2F860_9BACL</name>
<comment type="caution">
    <text evidence="6">The sequence shown here is derived from an EMBL/GenBank/DDBJ whole genome shotgun (WGS) entry which is preliminary data.</text>
</comment>
<reference evidence="7" key="1">
    <citation type="journal article" date="2019" name="Int. J. Syst. Evol. Microbiol.">
        <title>The Global Catalogue of Microorganisms (GCM) 10K type strain sequencing project: providing services to taxonomists for standard genome sequencing and annotation.</title>
        <authorList>
            <consortium name="The Broad Institute Genomics Platform"/>
            <consortium name="The Broad Institute Genome Sequencing Center for Infectious Disease"/>
            <person name="Wu L."/>
            <person name="Ma J."/>
        </authorList>
    </citation>
    <scope>NUCLEOTIDE SEQUENCE [LARGE SCALE GENOMIC DNA]</scope>
    <source>
        <strain evidence="7">KCTC 12907</strain>
    </source>
</reference>
<evidence type="ECO:0000256" key="2">
    <source>
        <dbReference type="ARBA" id="ARBA00022448"/>
    </source>
</evidence>